<accession>A0A6J7UD98</accession>
<sequence>MKEYGDQAVVWQTAINPVIAMELIQKGIWKPLGVNGPEWFESKPFLDLLEEYGTSWNIRDEDTSGIIK</sequence>
<protein>
    <submittedName>
        <fullName evidence="1">Unannotated protein</fullName>
    </submittedName>
</protein>
<proteinExistence type="predicted"/>
<dbReference type="Gene3D" id="3.40.50.720">
    <property type="entry name" value="NAD(P)-binding Rossmann-like Domain"/>
    <property type="match status" value="1"/>
</dbReference>
<reference evidence="1" key="1">
    <citation type="submission" date="2020-05" db="EMBL/GenBank/DDBJ databases">
        <authorList>
            <person name="Chiriac C."/>
            <person name="Salcher M."/>
            <person name="Ghai R."/>
            <person name="Kavagutti S V."/>
        </authorList>
    </citation>
    <scope>NUCLEOTIDE SEQUENCE</scope>
</reference>
<dbReference type="EMBL" id="CAFBQQ010000082">
    <property type="protein sequence ID" value="CAB5063973.1"/>
    <property type="molecule type" value="Genomic_DNA"/>
</dbReference>
<gene>
    <name evidence="1" type="ORF">UFOPK4358_00588</name>
</gene>
<name>A0A6J7UD98_9ZZZZ</name>
<organism evidence="1">
    <name type="scientific">freshwater metagenome</name>
    <dbReference type="NCBI Taxonomy" id="449393"/>
    <lineage>
        <taxon>unclassified sequences</taxon>
        <taxon>metagenomes</taxon>
        <taxon>ecological metagenomes</taxon>
    </lineage>
</organism>
<dbReference type="AlphaFoldDB" id="A0A6J7UD98"/>
<evidence type="ECO:0000313" key="1">
    <source>
        <dbReference type="EMBL" id="CAB5063973.1"/>
    </source>
</evidence>